<protein>
    <submittedName>
        <fullName evidence="8">Cyclin A box</fullName>
    </submittedName>
</protein>
<evidence type="ECO:0000313" key="7">
    <source>
        <dbReference type="Proteomes" id="UP000036681"/>
    </source>
</evidence>
<name>A0A0M3I3Y4_ASCLU</name>
<evidence type="ECO:0000256" key="1">
    <source>
        <dbReference type="ARBA" id="ARBA00022618"/>
    </source>
</evidence>
<feature type="domain" description="Cyclin-like" evidence="5">
    <location>
        <begin position="178"/>
        <end position="262"/>
    </location>
</feature>
<evidence type="ECO:0000313" key="8">
    <source>
        <dbReference type="WBParaSite" id="ALUE_0001141801-mRNA-1"/>
    </source>
</evidence>
<dbReference type="GO" id="GO:0051301">
    <property type="term" value="P:cell division"/>
    <property type="evidence" value="ECO:0007669"/>
    <property type="project" value="UniProtKB-KW"/>
</dbReference>
<accession>A0A0M3I3Y4</accession>
<dbReference type="GO" id="GO:0044772">
    <property type="term" value="P:mitotic cell cycle phase transition"/>
    <property type="evidence" value="ECO:0007669"/>
    <property type="project" value="InterPro"/>
</dbReference>
<dbReference type="Proteomes" id="UP000036681">
    <property type="component" value="Unplaced"/>
</dbReference>
<dbReference type="PANTHER" id="PTHR10177">
    <property type="entry name" value="CYCLINS"/>
    <property type="match status" value="1"/>
</dbReference>
<keyword evidence="2 4" id="KW-0195">Cyclin</keyword>
<dbReference type="Pfam" id="PF00134">
    <property type="entry name" value="Cyclin_N"/>
    <property type="match status" value="2"/>
</dbReference>
<dbReference type="GO" id="GO:0016538">
    <property type="term" value="F:cyclin-dependent protein serine/threonine kinase regulator activity"/>
    <property type="evidence" value="ECO:0007669"/>
    <property type="project" value="InterPro"/>
</dbReference>
<evidence type="ECO:0000259" key="5">
    <source>
        <dbReference type="SMART" id="SM00385"/>
    </source>
</evidence>
<sequence>MASNRTINRAAVLAERPVTKKQQQPSSSLSCRNLNVEKGKAELENKSKKISATLSQVIVPNQVFLPVASHAVKATFSVYCDDDEQTRDAHDSQHLTATRTPARQPLADITLKTDFSQFNEGTAAIAEERDYGQVMCSPVYMDDIYIYMRKRELRLRPRPHYMSKQSDINAEMRHILIDWLADVVVEYDLQLETLHLTVSLIDRTLSVVDCPRLKLQLIGAAAVMVAAKYEEIYPPPLKEYVYITDDTYSASQVLRMERVILSAINFDVSAPTSNWFGSRLMRIAHSQKRTVNAMNYLLELALLDHTYLKYRASVETLHLTVSLIDRTLSVVDCPRLKLQLIGAAAVMVAAKYEEIYPPPLKEYVYITDDTYSASQVLRMERVILSAINFDVSAPTSNWFGSRLMRIAHSQKRTVNAMNYLLELALLDHTYLKYRASVVAAAAFCLANILTGPTPWPAAIEKDTGITVADMMEVLAHLLRSFHDAPHMSHKAVYDKYSEEKYDAVAHLVAPKSLPSVS</sequence>
<dbReference type="WBParaSite" id="ALUE_0001141801-mRNA-1">
    <property type="protein sequence ID" value="ALUE_0001141801-mRNA-1"/>
    <property type="gene ID" value="ALUE_0001141801"/>
</dbReference>
<comment type="similarity">
    <text evidence="4">Belongs to the cyclin family.</text>
</comment>
<feature type="domain" description="Cyclin-like" evidence="5">
    <location>
        <begin position="295"/>
        <end position="385"/>
    </location>
</feature>
<keyword evidence="3" id="KW-0131">Cell cycle</keyword>
<dbReference type="SMART" id="SM00385">
    <property type="entry name" value="CYCLIN"/>
    <property type="match status" value="3"/>
</dbReference>
<dbReference type="InterPro" id="IPR046965">
    <property type="entry name" value="Cyclin_A/B-like"/>
</dbReference>
<dbReference type="CDD" id="cd20537">
    <property type="entry name" value="CYCLIN_CCNO-like_rpt2"/>
    <property type="match status" value="1"/>
</dbReference>
<proteinExistence type="inferred from homology"/>
<dbReference type="Pfam" id="PF02984">
    <property type="entry name" value="Cyclin_C"/>
    <property type="match status" value="1"/>
</dbReference>
<keyword evidence="1" id="KW-0132">Cell division</keyword>
<reference evidence="8" key="1">
    <citation type="submission" date="2017-02" db="UniProtKB">
        <authorList>
            <consortium name="WormBaseParasite"/>
        </authorList>
    </citation>
    <scope>IDENTIFICATION</scope>
</reference>
<dbReference type="PIRSF" id="PIRSF001771">
    <property type="entry name" value="Cyclin_A_B_D_E"/>
    <property type="match status" value="1"/>
</dbReference>
<dbReference type="InterPro" id="IPR004367">
    <property type="entry name" value="Cyclin_C-dom"/>
</dbReference>
<dbReference type="SMART" id="SM01332">
    <property type="entry name" value="Cyclin_C"/>
    <property type="match status" value="1"/>
</dbReference>
<evidence type="ECO:0000256" key="2">
    <source>
        <dbReference type="ARBA" id="ARBA00023127"/>
    </source>
</evidence>
<evidence type="ECO:0000259" key="6">
    <source>
        <dbReference type="SMART" id="SM01332"/>
    </source>
</evidence>
<keyword evidence="7" id="KW-1185">Reference proteome</keyword>
<dbReference type="InterPro" id="IPR039361">
    <property type="entry name" value="Cyclin"/>
</dbReference>
<evidence type="ECO:0000256" key="3">
    <source>
        <dbReference type="ARBA" id="ARBA00023306"/>
    </source>
</evidence>
<evidence type="ECO:0000256" key="4">
    <source>
        <dbReference type="RuleBase" id="RU000383"/>
    </source>
</evidence>
<feature type="domain" description="Cyclin-like" evidence="5">
    <location>
        <begin position="401"/>
        <end position="479"/>
    </location>
</feature>
<feature type="domain" description="Cyclin C-terminal" evidence="6">
    <location>
        <begin position="394"/>
        <end position="510"/>
    </location>
</feature>
<dbReference type="SUPFAM" id="SSF47954">
    <property type="entry name" value="Cyclin-like"/>
    <property type="match status" value="3"/>
</dbReference>
<dbReference type="FunFam" id="1.10.472.10:FF:000001">
    <property type="entry name" value="G2/mitotic-specific cyclin"/>
    <property type="match status" value="2"/>
</dbReference>
<organism evidence="7 8">
    <name type="scientific">Ascaris lumbricoides</name>
    <name type="common">Giant roundworm</name>
    <dbReference type="NCBI Taxonomy" id="6252"/>
    <lineage>
        <taxon>Eukaryota</taxon>
        <taxon>Metazoa</taxon>
        <taxon>Ecdysozoa</taxon>
        <taxon>Nematoda</taxon>
        <taxon>Chromadorea</taxon>
        <taxon>Rhabditida</taxon>
        <taxon>Spirurina</taxon>
        <taxon>Ascaridomorpha</taxon>
        <taxon>Ascaridoidea</taxon>
        <taxon>Ascarididae</taxon>
        <taxon>Ascaris</taxon>
    </lineage>
</organism>
<dbReference type="AlphaFoldDB" id="A0A0M3I3Y4"/>
<dbReference type="InterPro" id="IPR013763">
    <property type="entry name" value="Cyclin-like_dom"/>
</dbReference>
<dbReference type="InterPro" id="IPR006671">
    <property type="entry name" value="Cyclin_N"/>
</dbReference>
<dbReference type="InterPro" id="IPR036915">
    <property type="entry name" value="Cyclin-like_sf"/>
</dbReference>
<dbReference type="Gene3D" id="1.10.472.10">
    <property type="entry name" value="Cyclin-like"/>
    <property type="match status" value="3"/>
</dbReference>